<organism evidence="9 10">
    <name type="scientific">Pleurodeles waltl</name>
    <name type="common">Iberian ribbed newt</name>
    <dbReference type="NCBI Taxonomy" id="8319"/>
    <lineage>
        <taxon>Eukaryota</taxon>
        <taxon>Metazoa</taxon>
        <taxon>Chordata</taxon>
        <taxon>Craniata</taxon>
        <taxon>Vertebrata</taxon>
        <taxon>Euteleostomi</taxon>
        <taxon>Amphibia</taxon>
        <taxon>Batrachia</taxon>
        <taxon>Caudata</taxon>
        <taxon>Salamandroidea</taxon>
        <taxon>Salamandridae</taxon>
        <taxon>Pleurodelinae</taxon>
        <taxon>Pleurodeles</taxon>
    </lineage>
</organism>
<evidence type="ECO:0000256" key="7">
    <source>
        <dbReference type="SAM" id="SignalP"/>
    </source>
</evidence>
<protein>
    <recommendedName>
        <fullName evidence="8">Vitellogenin domain-containing protein</fullName>
    </recommendedName>
</protein>
<evidence type="ECO:0000256" key="3">
    <source>
        <dbReference type="ARBA" id="ARBA00022761"/>
    </source>
</evidence>
<proteinExistence type="predicted"/>
<evidence type="ECO:0000313" key="9">
    <source>
        <dbReference type="EMBL" id="KAJ1171461.1"/>
    </source>
</evidence>
<name>A0AAV7T5T4_PLEWA</name>
<dbReference type="PROSITE" id="PS51211">
    <property type="entry name" value="VITELLOGENIN"/>
    <property type="match status" value="1"/>
</dbReference>
<dbReference type="EMBL" id="JANPWB010000007">
    <property type="protein sequence ID" value="KAJ1171461.1"/>
    <property type="molecule type" value="Genomic_DNA"/>
</dbReference>
<comment type="caution">
    <text evidence="6">Lacks conserved residue(s) required for the propagation of feature annotation.</text>
</comment>
<feature type="chain" id="PRO_5043518593" description="Vitellogenin domain-containing protein" evidence="7">
    <location>
        <begin position="16"/>
        <end position="1132"/>
    </location>
</feature>
<evidence type="ECO:0000256" key="5">
    <source>
        <dbReference type="ARBA" id="ARBA00023180"/>
    </source>
</evidence>
<dbReference type="InterPro" id="IPR050733">
    <property type="entry name" value="Vitellogenin/Apolipophorin"/>
</dbReference>
<dbReference type="GO" id="GO:0005319">
    <property type="term" value="F:lipid transporter activity"/>
    <property type="evidence" value="ECO:0007669"/>
    <property type="project" value="InterPro"/>
</dbReference>
<evidence type="ECO:0000256" key="1">
    <source>
        <dbReference type="ARBA" id="ARBA00022553"/>
    </source>
</evidence>
<dbReference type="GO" id="GO:0032355">
    <property type="term" value="P:response to estradiol"/>
    <property type="evidence" value="ECO:0007669"/>
    <property type="project" value="TreeGrafter"/>
</dbReference>
<dbReference type="InterPro" id="IPR001747">
    <property type="entry name" value="Vitellogenin_N"/>
</dbReference>
<gene>
    <name evidence="9" type="ORF">NDU88_003322</name>
</gene>
<dbReference type="GO" id="GO:0071391">
    <property type="term" value="P:cellular response to estrogen stimulus"/>
    <property type="evidence" value="ECO:0007669"/>
    <property type="project" value="TreeGrafter"/>
</dbReference>
<dbReference type="FunFam" id="2.30.230.10:FF:000002">
    <property type="entry name" value="Vitellogenin 7"/>
    <property type="match status" value="1"/>
</dbReference>
<dbReference type="Gene3D" id="2.20.80.10">
    <property type="entry name" value="Lipovitellin-phosvitin complex, chain A, domain 4"/>
    <property type="match status" value="1"/>
</dbReference>
<dbReference type="SMART" id="SM01169">
    <property type="entry name" value="DUF1943"/>
    <property type="match status" value="1"/>
</dbReference>
<keyword evidence="4 6" id="KW-1015">Disulfide bond</keyword>
<keyword evidence="10" id="KW-1185">Reference proteome</keyword>
<evidence type="ECO:0000259" key="8">
    <source>
        <dbReference type="PROSITE" id="PS51211"/>
    </source>
</evidence>
<dbReference type="GO" id="GO:0045735">
    <property type="term" value="F:nutrient reservoir activity"/>
    <property type="evidence" value="ECO:0007669"/>
    <property type="project" value="UniProtKB-KW"/>
</dbReference>
<dbReference type="InterPro" id="IPR015255">
    <property type="entry name" value="Vitellinogen_open_b-sht"/>
</dbReference>
<keyword evidence="5" id="KW-0325">Glycoprotein</keyword>
<feature type="disulfide bond" evidence="6">
    <location>
        <begin position="162"/>
        <end position="188"/>
    </location>
</feature>
<sequence>MWGITLALVLTLVGGQESSYAPDFTGSKTFVYNYEGLILSGLPEKGCNRAGVKLKCKVEINSAGPKLCLLRIHTLDVEEYNGVWPKDPFTRSFRLTQVLGAQLVKPIRFEYSSGQVGNIYTADDVSSLVVNIVRGILNILQLSIKRTQNTYSFQEFGIAGICHTNYIIQQDKKENQILVTKSKDLHSCQDKVQRITGNAYAQTCSGCDQRNKTDRAFSTHNYKIKSTRSGTVILQADSQEVHQFTPFNEMEAAVVMEARQKLVLAEVRKDTTSTPEPELQNRGSLRYHFASELLQTPIQLLKTKNAGNQIIKTLQQLAENMQDSAVKDAPAKYLELVQLLRAATYENIDSVWKQFSSRSEYRRWILDAIPAIGSPMALKFLRHYIKRAELTDFEAAQAVLVGLHLIKADHDAVAEAAMLLKETNARHTPTLYKVTVLTYGSLLQRHCISTDVCTEAALQPLHDLALDALSSGNEGDMTLSLKAIGNAGQPASIKLIQKFLPGFLHRASQLPHSIQVDAVMALRNIAKNDRRRVQDILMQLFANHKVNAEVRMVASVVLVETKPTPALLINMANVALTDTNLQVASFTYSQLKALSTSQAPDLYTVAAASNIALKLLNPKLGWLSYRYSKNLRYDTFTDAIMSGFAANLFAINNAATTLPTAFISNIKAYFLGATTDLFEVGLRAEGLQEVIMKKHLDNWSSRAQGGNEIRDILKKLSEWKALPTNEPLASAYLKLFGQEIFFAKINKDSIKRAVEVFYKPEEQLPKLGDLLRSLQQSLDGHWTKPLLSTEVRHIVPTCVGLPIEKSMYYVSVTSAAINARVQILPSPSSDFSLSQLFDSKIKLHSKMSLSFAKDLIMFIGLNTHLIQAGMELQAKVHAMFPVNIAAAVNIKEKNFKIDIVPCHQESEIMSVRVKAYSVTRNVEDLAAAKIIPVVPSESIPNLWKEGFNSGEKLTGDHSENTGSFPSEFLSKEKSYSAEEPLHYPAPAADSRCAKARQFGFEVCLEKTSANAGFIKNSLLYFLIGGHTTEVSFKPVRTESTIEKIQIEFQAGPRAAEKMVHLVDLDEIEDENDEMETPLHHHALGKLKRILSGQNETWSKLPFTWWSGMCDSEGGGETISAVQEYGGLAVDIA</sequence>
<dbReference type="SUPFAM" id="SSF48431">
    <property type="entry name" value="Lipovitellin-phosvitin complex, superhelical domain"/>
    <property type="match status" value="1"/>
</dbReference>
<dbReference type="Proteomes" id="UP001066276">
    <property type="component" value="Chromosome 4_1"/>
</dbReference>
<dbReference type="AlphaFoldDB" id="A0AAV7T5T4"/>
<keyword evidence="2 7" id="KW-0732">Signal</keyword>
<dbReference type="Gene3D" id="1.25.10.20">
    <property type="entry name" value="Vitellinogen, superhelical"/>
    <property type="match status" value="1"/>
</dbReference>
<dbReference type="PANTHER" id="PTHR23345:SF15">
    <property type="entry name" value="VITELLOGENIN 1-RELATED"/>
    <property type="match status" value="1"/>
</dbReference>
<dbReference type="FunFam" id="1.25.10.20:FF:000002">
    <property type="entry name" value="Vitellogenin 7"/>
    <property type="match status" value="1"/>
</dbReference>
<accession>A0AAV7T5T4</accession>
<feature type="domain" description="Vitellogenin" evidence="8">
    <location>
        <begin position="24"/>
        <end position="662"/>
    </location>
</feature>
<dbReference type="Pfam" id="PF01347">
    <property type="entry name" value="Vitellogenin_N"/>
    <property type="match status" value="1"/>
</dbReference>
<evidence type="ECO:0000313" key="10">
    <source>
        <dbReference type="Proteomes" id="UP001066276"/>
    </source>
</evidence>
<comment type="caution">
    <text evidence="9">The sequence shown here is derived from an EMBL/GenBank/DDBJ whole genome shotgun (WGS) entry which is preliminary data.</text>
</comment>
<dbReference type="SUPFAM" id="SSF56968">
    <property type="entry name" value="Lipovitellin-phosvitin complex, beta-sheet shell regions"/>
    <property type="match status" value="2"/>
</dbReference>
<dbReference type="InterPro" id="IPR011030">
    <property type="entry name" value="Lipovitellin_superhlx_dom"/>
</dbReference>
<dbReference type="SMART" id="SM00638">
    <property type="entry name" value="LPD_N"/>
    <property type="match status" value="1"/>
</dbReference>
<evidence type="ECO:0000256" key="2">
    <source>
        <dbReference type="ARBA" id="ARBA00022729"/>
    </source>
</evidence>
<dbReference type="InterPro" id="IPR015819">
    <property type="entry name" value="Lipid_transp_b-sht_shell"/>
</dbReference>
<evidence type="ECO:0000256" key="4">
    <source>
        <dbReference type="ARBA" id="ARBA00023157"/>
    </source>
</evidence>
<dbReference type="PANTHER" id="PTHR23345">
    <property type="entry name" value="VITELLOGENIN-RELATED"/>
    <property type="match status" value="1"/>
</dbReference>
<dbReference type="Gene3D" id="2.30.230.10">
    <property type="entry name" value="Lipovitellin, beta-sheet shell regions, chain A"/>
    <property type="match status" value="1"/>
</dbReference>
<keyword evidence="1" id="KW-0597">Phosphoprotein</keyword>
<dbReference type="InterPro" id="IPR015816">
    <property type="entry name" value="Vitellinogen_b-sht_N"/>
</dbReference>
<keyword evidence="3" id="KW-0758">Storage protein</keyword>
<dbReference type="Pfam" id="PF09172">
    <property type="entry name" value="Vit_open_b-sht"/>
    <property type="match status" value="1"/>
</dbReference>
<dbReference type="Gene3D" id="2.20.50.20">
    <property type="entry name" value="Lipovitellin. Chain A, domain 3"/>
    <property type="match status" value="2"/>
</dbReference>
<dbReference type="InterPro" id="IPR015817">
    <property type="entry name" value="Vitellinogen_open_b-sht_sub1"/>
</dbReference>
<reference evidence="9" key="1">
    <citation type="journal article" date="2022" name="bioRxiv">
        <title>Sequencing and chromosome-scale assembly of the giantPleurodeles waltlgenome.</title>
        <authorList>
            <person name="Brown T."/>
            <person name="Elewa A."/>
            <person name="Iarovenko S."/>
            <person name="Subramanian E."/>
            <person name="Araus A.J."/>
            <person name="Petzold A."/>
            <person name="Susuki M."/>
            <person name="Suzuki K.-i.T."/>
            <person name="Hayashi T."/>
            <person name="Toyoda A."/>
            <person name="Oliveira C."/>
            <person name="Osipova E."/>
            <person name="Leigh N.D."/>
            <person name="Simon A."/>
            <person name="Yun M.H."/>
        </authorList>
    </citation>
    <scope>NUCLEOTIDE SEQUENCE</scope>
    <source>
        <strain evidence="9">20211129_DDA</strain>
        <tissue evidence="9">Liver</tissue>
    </source>
</reference>
<feature type="signal peptide" evidence="7">
    <location>
        <begin position="1"/>
        <end position="15"/>
    </location>
</feature>
<feature type="disulfide bond" evidence="6">
    <location>
        <begin position="204"/>
        <end position="207"/>
    </location>
</feature>
<evidence type="ECO:0000256" key="6">
    <source>
        <dbReference type="PROSITE-ProRule" id="PRU00557"/>
    </source>
</evidence>